<dbReference type="InterPro" id="IPR025777">
    <property type="entry name" value="GMPS_ATP_PPase_dom"/>
</dbReference>
<dbReference type="InterPro" id="IPR014729">
    <property type="entry name" value="Rossmann-like_a/b/a_fold"/>
</dbReference>
<feature type="domain" description="GMPS ATP-PPase" evidence="11">
    <location>
        <begin position="205"/>
        <end position="394"/>
    </location>
</feature>
<dbReference type="GO" id="GO:0003921">
    <property type="term" value="F:GMP synthase activity"/>
    <property type="evidence" value="ECO:0007669"/>
    <property type="project" value="InterPro"/>
</dbReference>
<dbReference type="InterPro" id="IPR017926">
    <property type="entry name" value="GATASE"/>
</dbReference>
<dbReference type="HAMAP" id="MF_00344">
    <property type="entry name" value="GMP_synthase"/>
    <property type="match status" value="1"/>
</dbReference>
<dbReference type="NCBIfam" id="TIGR00888">
    <property type="entry name" value="guaA_Nterm"/>
    <property type="match status" value="1"/>
</dbReference>
<proteinExistence type="inferred from homology"/>
<evidence type="ECO:0000256" key="7">
    <source>
        <dbReference type="ARBA" id="ARBA00022840"/>
    </source>
</evidence>
<dbReference type="FunFam" id="3.40.50.620:FF:000001">
    <property type="entry name" value="GMP synthase [glutamine-hydrolyzing]"/>
    <property type="match status" value="1"/>
</dbReference>
<comment type="subunit">
    <text evidence="9">Homodimer.</text>
</comment>
<comment type="catalytic activity">
    <reaction evidence="9">
        <text>XMP + L-glutamine + ATP + H2O = GMP + L-glutamate + AMP + diphosphate + 2 H(+)</text>
        <dbReference type="Rhea" id="RHEA:11680"/>
        <dbReference type="ChEBI" id="CHEBI:15377"/>
        <dbReference type="ChEBI" id="CHEBI:15378"/>
        <dbReference type="ChEBI" id="CHEBI:29985"/>
        <dbReference type="ChEBI" id="CHEBI:30616"/>
        <dbReference type="ChEBI" id="CHEBI:33019"/>
        <dbReference type="ChEBI" id="CHEBI:57464"/>
        <dbReference type="ChEBI" id="CHEBI:58115"/>
        <dbReference type="ChEBI" id="CHEBI:58359"/>
        <dbReference type="ChEBI" id="CHEBI:456215"/>
        <dbReference type="EC" id="6.3.5.2"/>
    </reaction>
</comment>
<keyword evidence="3 9" id="KW-0436">Ligase</keyword>
<sequence length="519" mass="58343">MIRYKGGTMNQKELVIVVDFGGQYNQLIARRVRENHVYCEVFPYYKALDKIKEMKPQGIIFTGGPASVYEDKAPKIEKEIFSLGIPILGLCYGMQFMAHTLGGNVKQANTREFGKTEIHVQTTSSLFHGLTETQTVWMSHQDYVAELPDGFEMVASSLNCPIAAMENKEKQLYAMQYHPEVLHSEHGKEMLHNFLFEICRCKGQWTMANYAKTAIEDIRRIVGAGKVVLALSGGVDSSVAAALISQAVGKQLTCIFVDHGLMRKNEGDEVEQAFQHSGMNFIRIDASQRFLQKLAHVVEPEEKRKIIGEEFIRVFEEEGRKIGSVDYLAQGTIYPDVIESGTGDAAVIKSHHNVGGLPAVIDFKGLIEPLRNLFKDEVRELGSELGLPDYLVWRQPFPGPGLAIRVMGEITEEKLAILRDADAIFREEIHKAGLERDINQYFAVLTANRTVGVMGDFRTYDYTLALRGVTTTDFMTADWARIPYDVLDAVSVRIVNEVTHINRIVYDITSKPPATIEWE</sequence>
<evidence type="ECO:0000256" key="10">
    <source>
        <dbReference type="PROSITE-ProRule" id="PRU00886"/>
    </source>
</evidence>
<dbReference type="UniPathway" id="UPA00189">
    <property type="reaction ID" value="UER00296"/>
</dbReference>
<evidence type="ECO:0000313" key="13">
    <source>
        <dbReference type="Proteomes" id="UP000070160"/>
    </source>
</evidence>
<dbReference type="CDD" id="cd01997">
    <property type="entry name" value="GMP_synthase_C"/>
    <property type="match status" value="1"/>
</dbReference>
<dbReference type="GO" id="GO:0005829">
    <property type="term" value="C:cytosol"/>
    <property type="evidence" value="ECO:0007669"/>
    <property type="project" value="TreeGrafter"/>
</dbReference>
<keyword evidence="5 9" id="KW-0332">GMP biosynthesis</keyword>
<dbReference type="PANTHER" id="PTHR11922">
    <property type="entry name" value="GMP SYNTHASE-RELATED"/>
    <property type="match status" value="1"/>
</dbReference>
<dbReference type="SUPFAM" id="SSF52317">
    <property type="entry name" value="Class I glutamine amidotransferase-like"/>
    <property type="match status" value="1"/>
</dbReference>
<dbReference type="Pfam" id="PF00117">
    <property type="entry name" value="GATase"/>
    <property type="match status" value="1"/>
</dbReference>
<dbReference type="PRINTS" id="PR00096">
    <property type="entry name" value="GATASE"/>
</dbReference>
<dbReference type="FunFam" id="3.40.50.880:FF:000001">
    <property type="entry name" value="GMP synthase [glutamine-hydrolyzing]"/>
    <property type="match status" value="1"/>
</dbReference>
<feature type="binding site" evidence="10">
    <location>
        <begin position="232"/>
        <end position="238"/>
    </location>
    <ligand>
        <name>ATP</name>
        <dbReference type="ChEBI" id="CHEBI:30616"/>
    </ligand>
</feature>
<dbReference type="Proteomes" id="UP000070160">
    <property type="component" value="Unassembled WGS sequence"/>
</dbReference>
<dbReference type="AlphaFoldDB" id="A0A134CD48"/>
<organism evidence="12 13">
    <name type="scientific">Megasphaera hutchinsoni</name>
    <dbReference type="NCBI Taxonomy" id="1588748"/>
    <lineage>
        <taxon>Bacteria</taxon>
        <taxon>Bacillati</taxon>
        <taxon>Bacillota</taxon>
        <taxon>Negativicutes</taxon>
        <taxon>Veillonellales</taxon>
        <taxon>Veillonellaceae</taxon>
        <taxon>Megasphaera</taxon>
    </lineage>
</organism>
<keyword evidence="4 9" id="KW-0547">Nucleotide-binding</keyword>
<evidence type="ECO:0000259" key="11">
    <source>
        <dbReference type="PROSITE" id="PS51553"/>
    </source>
</evidence>
<dbReference type="Gene3D" id="3.40.50.880">
    <property type="match status" value="1"/>
</dbReference>
<evidence type="ECO:0000256" key="9">
    <source>
        <dbReference type="HAMAP-Rule" id="MF_00344"/>
    </source>
</evidence>
<dbReference type="NCBIfam" id="NF000848">
    <property type="entry name" value="PRK00074.1"/>
    <property type="match status" value="1"/>
</dbReference>
<dbReference type="InterPro" id="IPR029062">
    <property type="entry name" value="Class_I_gatase-like"/>
</dbReference>
<feature type="active site" evidence="9">
    <location>
        <position position="178"/>
    </location>
</feature>
<comment type="function">
    <text evidence="1 9">Catalyzes the synthesis of GMP from XMP.</text>
</comment>
<evidence type="ECO:0000256" key="4">
    <source>
        <dbReference type="ARBA" id="ARBA00022741"/>
    </source>
</evidence>
<dbReference type="PATRIC" id="fig|1588748.3.peg.1408"/>
<dbReference type="Gene3D" id="3.40.50.620">
    <property type="entry name" value="HUPs"/>
    <property type="match status" value="1"/>
</dbReference>
<dbReference type="InterPro" id="IPR004739">
    <property type="entry name" value="GMP_synth_GATase"/>
</dbReference>
<dbReference type="Pfam" id="PF02540">
    <property type="entry name" value="NAD_synthase"/>
    <property type="match status" value="1"/>
</dbReference>
<evidence type="ECO:0000256" key="3">
    <source>
        <dbReference type="ARBA" id="ARBA00022598"/>
    </source>
</evidence>
<name>A0A134CD48_9FIRM</name>
<keyword evidence="13" id="KW-1185">Reference proteome</keyword>
<evidence type="ECO:0000256" key="6">
    <source>
        <dbReference type="ARBA" id="ARBA00022755"/>
    </source>
</evidence>
<keyword evidence="8 9" id="KW-0315">Glutamine amidotransferase</keyword>
<evidence type="ECO:0000256" key="2">
    <source>
        <dbReference type="ARBA" id="ARBA00005153"/>
    </source>
</evidence>
<dbReference type="Gene3D" id="3.30.300.10">
    <property type="match status" value="1"/>
</dbReference>
<evidence type="ECO:0000256" key="5">
    <source>
        <dbReference type="ARBA" id="ARBA00022749"/>
    </source>
</evidence>
<gene>
    <name evidence="9" type="primary">guaA</name>
    <name evidence="12" type="ORF">HMPREF3182_01455</name>
</gene>
<comment type="pathway">
    <text evidence="2 9">Purine metabolism; GMP biosynthesis; GMP from XMP (L-Gln route): step 1/1.</text>
</comment>
<accession>A0A134CD48</accession>
<evidence type="ECO:0000256" key="1">
    <source>
        <dbReference type="ARBA" id="ARBA00002332"/>
    </source>
</evidence>
<dbReference type="EMBL" id="LSDT01000050">
    <property type="protein sequence ID" value="KXB90142.1"/>
    <property type="molecule type" value="Genomic_DNA"/>
</dbReference>
<evidence type="ECO:0000313" key="12">
    <source>
        <dbReference type="EMBL" id="KXB90142.1"/>
    </source>
</evidence>
<dbReference type="InterPro" id="IPR022310">
    <property type="entry name" value="NAD/GMP_synthase"/>
</dbReference>
<evidence type="ECO:0000256" key="8">
    <source>
        <dbReference type="ARBA" id="ARBA00022962"/>
    </source>
</evidence>
<dbReference type="CDD" id="cd01742">
    <property type="entry name" value="GATase1_GMP_Synthase"/>
    <property type="match status" value="1"/>
</dbReference>
<dbReference type="PROSITE" id="PS51273">
    <property type="entry name" value="GATASE_TYPE_1"/>
    <property type="match status" value="1"/>
</dbReference>
<dbReference type="PROSITE" id="PS51553">
    <property type="entry name" value="GMPS_ATP_PPASE"/>
    <property type="match status" value="1"/>
</dbReference>
<feature type="active site" description="Nucleophile" evidence="9">
    <location>
        <position position="91"/>
    </location>
</feature>
<reference evidence="13" key="1">
    <citation type="submission" date="2016-01" db="EMBL/GenBank/DDBJ databases">
        <authorList>
            <person name="Mitreva M."/>
            <person name="Pepin K.H."/>
            <person name="Mihindukulasuriya K.A."/>
            <person name="Fulton R."/>
            <person name="Fronick C."/>
            <person name="O'Laughlin M."/>
            <person name="Miner T."/>
            <person name="Herter B."/>
            <person name="Rosa B.A."/>
            <person name="Cordes M."/>
            <person name="Tomlinson C."/>
            <person name="Wollam A."/>
            <person name="Palsikar V.B."/>
            <person name="Mardis E.R."/>
            <person name="Wilson R.K."/>
        </authorList>
    </citation>
    <scope>NUCLEOTIDE SEQUENCE [LARGE SCALE GENOMIC DNA]</scope>
    <source>
        <strain evidence="13">KA00182</strain>
    </source>
</reference>
<dbReference type="SUPFAM" id="SSF52402">
    <property type="entry name" value="Adenine nucleotide alpha hydrolases-like"/>
    <property type="match status" value="1"/>
</dbReference>
<keyword evidence="7 9" id="KW-0067">ATP-binding</keyword>
<dbReference type="GO" id="GO:0005524">
    <property type="term" value="F:ATP binding"/>
    <property type="evidence" value="ECO:0007669"/>
    <property type="project" value="UniProtKB-UniRule"/>
</dbReference>
<dbReference type="EC" id="6.3.5.2" evidence="9"/>
<feature type="active site" evidence="9">
    <location>
        <position position="180"/>
    </location>
</feature>
<dbReference type="PANTHER" id="PTHR11922:SF2">
    <property type="entry name" value="GMP SYNTHASE [GLUTAMINE-HYDROLYZING]"/>
    <property type="match status" value="1"/>
</dbReference>
<keyword evidence="6 9" id="KW-0658">Purine biosynthesis</keyword>
<protein>
    <recommendedName>
        <fullName evidence="9">GMP synthase [glutamine-hydrolyzing]</fullName>
        <ecNumber evidence="9">6.3.5.2</ecNumber>
    </recommendedName>
    <alternativeName>
        <fullName evidence="9">GMP synthetase</fullName>
    </alternativeName>
    <alternativeName>
        <fullName evidence="9">Glutamine amidotransferase</fullName>
    </alternativeName>
</protein>
<dbReference type="FunFam" id="3.30.300.10:FF:000002">
    <property type="entry name" value="GMP synthase [glutamine-hydrolyzing]"/>
    <property type="match status" value="1"/>
</dbReference>
<dbReference type="NCBIfam" id="TIGR00884">
    <property type="entry name" value="guaA_Cterm"/>
    <property type="match status" value="1"/>
</dbReference>
<comment type="caution">
    <text evidence="12">The sequence shown here is derived from an EMBL/GenBank/DDBJ whole genome shotgun (WGS) entry which is preliminary data.</text>
</comment>
<dbReference type="InterPro" id="IPR001674">
    <property type="entry name" value="GMP_synth_C"/>
</dbReference>
<dbReference type="Pfam" id="PF00958">
    <property type="entry name" value="GMP_synt_C"/>
    <property type="match status" value="1"/>
</dbReference>
<dbReference type="InterPro" id="IPR022955">
    <property type="entry name" value="GMP_synthase"/>
</dbReference>
<dbReference type="STRING" id="1588748.HMPREF3182_01455"/>
<dbReference type="PRINTS" id="PR00099">
    <property type="entry name" value="CPSGATASE"/>
</dbReference>